<sequence>MFRFFYDKKSGSIIDAAGFLLFTAYIERLPVFFHRHRLPFHFLGFVLQFLFFLG</sequence>
<proteinExistence type="predicted"/>
<evidence type="ECO:0000313" key="1">
    <source>
        <dbReference type="EMBL" id="SKA17960.1"/>
    </source>
</evidence>
<gene>
    <name evidence="1" type="ORF">SAMN04488128_1021384</name>
</gene>
<name>A0A1T4RPP2_9BACT</name>
<protein>
    <submittedName>
        <fullName evidence="1">Uncharacterized protein</fullName>
    </submittedName>
</protein>
<dbReference type="EMBL" id="FUWZ01000002">
    <property type="protein sequence ID" value="SKA17960.1"/>
    <property type="molecule type" value="Genomic_DNA"/>
</dbReference>
<keyword evidence="2" id="KW-1185">Reference proteome</keyword>
<dbReference type="AlphaFoldDB" id="A0A1T4RPP2"/>
<reference evidence="2" key="1">
    <citation type="submission" date="2017-02" db="EMBL/GenBank/DDBJ databases">
        <authorList>
            <person name="Varghese N."/>
            <person name="Submissions S."/>
        </authorList>
    </citation>
    <scope>NUCLEOTIDE SEQUENCE [LARGE SCALE GENOMIC DNA]</scope>
    <source>
        <strain evidence="2">DSM 22224</strain>
    </source>
</reference>
<evidence type="ECO:0000313" key="2">
    <source>
        <dbReference type="Proteomes" id="UP000190367"/>
    </source>
</evidence>
<accession>A0A1T4RPP2</accession>
<organism evidence="1 2">
    <name type="scientific">Chitinophaga eiseniae</name>
    <dbReference type="NCBI Taxonomy" id="634771"/>
    <lineage>
        <taxon>Bacteria</taxon>
        <taxon>Pseudomonadati</taxon>
        <taxon>Bacteroidota</taxon>
        <taxon>Chitinophagia</taxon>
        <taxon>Chitinophagales</taxon>
        <taxon>Chitinophagaceae</taxon>
        <taxon>Chitinophaga</taxon>
    </lineage>
</organism>
<dbReference type="Proteomes" id="UP000190367">
    <property type="component" value="Unassembled WGS sequence"/>
</dbReference>